<proteinExistence type="predicted"/>
<organism evidence="1 2">
    <name type="scientific">Zea mays</name>
    <name type="common">Maize</name>
    <dbReference type="NCBI Taxonomy" id="4577"/>
    <lineage>
        <taxon>Eukaryota</taxon>
        <taxon>Viridiplantae</taxon>
        <taxon>Streptophyta</taxon>
        <taxon>Embryophyta</taxon>
        <taxon>Tracheophyta</taxon>
        <taxon>Spermatophyta</taxon>
        <taxon>Magnoliopsida</taxon>
        <taxon>Liliopsida</taxon>
        <taxon>Poales</taxon>
        <taxon>Poaceae</taxon>
        <taxon>PACMAD clade</taxon>
        <taxon>Panicoideae</taxon>
        <taxon>Andropogonodae</taxon>
        <taxon>Andropogoneae</taxon>
        <taxon>Tripsacinae</taxon>
        <taxon>Zea</taxon>
    </lineage>
</organism>
<evidence type="ECO:0000313" key="1">
    <source>
        <dbReference type="EnsemblPlants" id="Zm00001eb113040_P001"/>
    </source>
</evidence>
<dbReference type="EnsemblPlants" id="Zm00001eb113040_T001">
    <property type="protein sequence ID" value="Zm00001eb113040_P001"/>
    <property type="gene ID" value="Zm00001eb113040"/>
</dbReference>
<dbReference type="Proteomes" id="UP000007305">
    <property type="component" value="Chromosome 2"/>
</dbReference>
<keyword evidence="2" id="KW-1185">Reference proteome</keyword>
<dbReference type="AlphaFoldDB" id="A0A804MUT4"/>
<reference evidence="1" key="2">
    <citation type="submission" date="2019-07" db="EMBL/GenBank/DDBJ databases">
        <authorList>
            <person name="Seetharam A."/>
            <person name="Woodhouse M."/>
            <person name="Cannon E."/>
        </authorList>
    </citation>
    <scope>NUCLEOTIDE SEQUENCE [LARGE SCALE GENOMIC DNA]</scope>
    <source>
        <strain evidence="1">cv. B73</strain>
    </source>
</reference>
<reference evidence="2" key="1">
    <citation type="submission" date="2015-12" db="EMBL/GenBank/DDBJ databases">
        <title>Update maize B73 reference genome by single molecule sequencing technologies.</title>
        <authorList>
            <consortium name="Maize Genome Sequencing Project"/>
            <person name="Ware D."/>
        </authorList>
    </citation>
    <scope>NUCLEOTIDE SEQUENCE [LARGE SCALE GENOMIC DNA]</scope>
    <source>
        <strain evidence="2">cv. B73</strain>
    </source>
</reference>
<accession>A0A804MUT4</accession>
<sequence>MPSSVSPANVTESISSFSAYMPMYRNTLSVRRPDMARRLRPLQDRTIAPKPSSSGCPVTASADLGLRMHSLKDVSRGQYLAIVISAVFVIRTQEKSTCCNFRHEDRATNPSSVTVPLGATTLGYT</sequence>
<reference evidence="1" key="3">
    <citation type="submission" date="2021-05" db="UniProtKB">
        <authorList>
            <consortium name="EnsemblPlants"/>
        </authorList>
    </citation>
    <scope>IDENTIFICATION</scope>
    <source>
        <strain evidence="1">cv. B73</strain>
    </source>
</reference>
<dbReference type="InParanoid" id="A0A804MUT4"/>
<dbReference type="Gramene" id="Zm00001eb113040_T001">
    <property type="protein sequence ID" value="Zm00001eb113040_P001"/>
    <property type="gene ID" value="Zm00001eb113040"/>
</dbReference>
<protein>
    <submittedName>
        <fullName evidence="1">Uncharacterized protein</fullName>
    </submittedName>
</protein>
<evidence type="ECO:0000313" key="2">
    <source>
        <dbReference type="Proteomes" id="UP000007305"/>
    </source>
</evidence>
<name>A0A804MUT4_MAIZE</name>
<dbReference type="FunCoup" id="A0A804MUT4">
    <property type="interactions" value="473"/>
</dbReference>